<dbReference type="GO" id="GO:0005739">
    <property type="term" value="C:mitochondrion"/>
    <property type="evidence" value="ECO:0007669"/>
    <property type="project" value="UniProtKB-SubCell"/>
</dbReference>
<dbReference type="InterPro" id="IPR019266">
    <property type="entry name" value="Ribosomal_mS27"/>
</dbReference>
<dbReference type="GO" id="GO:0005840">
    <property type="term" value="C:ribosome"/>
    <property type="evidence" value="ECO:0007669"/>
    <property type="project" value="UniProtKB-KW"/>
</dbReference>
<gene>
    <name evidence="3" type="primary">LOC106173792</name>
</gene>
<proteinExistence type="predicted"/>
<reference evidence="3" key="1">
    <citation type="submission" date="2025-08" db="UniProtKB">
        <authorList>
            <consortium name="RefSeq"/>
        </authorList>
    </citation>
    <scope>IDENTIFICATION</scope>
    <source>
        <tissue evidence="3">Gonads</tissue>
    </source>
</reference>
<dbReference type="PANTHER" id="PTHR21393:SF0">
    <property type="entry name" value="SMALL RIBOSOMAL SUBUNIT PROTEIN MS27"/>
    <property type="match status" value="1"/>
</dbReference>
<dbReference type="OrthoDB" id="19830at2759"/>
<dbReference type="InterPro" id="IPR034913">
    <property type="entry name" value="mS27/PTCD2"/>
</dbReference>
<dbReference type="FunCoup" id="A0A1S3JJ95">
    <property type="interactions" value="578"/>
</dbReference>
<dbReference type="RefSeq" id="XP_013410485.1">
    <property type="nucleotide sequence ID" value="XM_013555031.1"/>
</dbReference>
<evidence type="ECO:0000313" key="3">
    <source>
        <dbReference type="RefSeq" id="XP_013410485.1"/>
    </source>
</evidence>
<dbReference type="AlphaFoldDB" id="A0A1S3JJ95"/>
<dbReference type="STRING" id="7574.A0A1S3JJ95"/>
<evidence type="ECO:0000256" key="1">
    <source>
        <dbReference type="ARBA" id="ARBA00004173"/>
    </source>
</evidence>
<dbReference type="Proteomes" id="UP000085678">
    <property type="component" value="Unplaced"/>
</dbReference>
<keyword evidence="2" id="KW-1185">Reference proteome</keyword>
<keyword evidence="3" id="KW-0687">Ribonucleoprotein</keyword>
<comment type="subcellular location">
    <subcellularLocation>
        <location evidence="1">Mitochondrion</location>
    </subcellularLocation>
</comment>
<dbReference type="Pfam" id="PF10037">
    <property type="entry name" value="MRP-S27"/>
    <property type="match status" value="1"/>
</dbReference>
<name>A0A1S3JJ95_LINAN</name>
<accession>A0A1S3JJ95</accession>
<dbReference type="InParanoid" id="A0A1S3JJ95"/>
<dbReference type="PANTHER" id="PTHR21393">
    <property type="entry name" value="MITOCHONDRIAL 28S RIBOSOMAL PROTEIN S27"/>
    <property type="match status" value="1"/>
</dbReference>
<protein>
    <submittedName>
        <fullName evidence="3">28S ribosomal protein S27, mitochondrial</fullName>
    </submittedName>
</protein>
<dbReference type="OMA" id="REDIDHA"/>
<sequence>MAASMCCRRLEGLWKINTNMRLQYIGKRTILSDAYRCDKAWNVYLQAPTLREVDAVSFQNEIYNKYQKLKNVSAVDIDILAHVLPSVPPVQLPFTVELFEMFRHCREAVEAKESYHYALIRSCIEMKNEKMLMSMLSKKLKYGVFPDNYSGNILMDHLIKQENYADAAKVSYGFMLQNELGHPSTRLMCLYSCALHLQNGAVVKVEPQEEQETVLEEESQATSELIEEEKEVEYKLRPVLYISLPYYDDHFDIRDDVLLLGKTFHALGQVLPEEQKLMSQSCKFLGLGLYQKFEKGLELGRNILESDDKNVLSKMAVEFFTQSLENAPTREEEVPDIDPGLLKMKHVKYKLRLTEKMKEEHLSELKDLTQKLSNEGKIAEDDLCEVAKSYVEKELPQYEENDIKAQEDSFRKWSEDREISVDKQIKYYLRLQKQKAIHVQLKKLEIREKEMEFRLDPKHFKKLTKKQRKLERLKVKERARAVAERKKKEEAGWEL</sequence>
<dbReference type="GeneID" id="106173792"/>
<keyword evidence="3" id="KW-0689">Ribosomal protein</keyword>
<evidence type="ECO:0000313" key="2">
    <source>
        <dbReference type="Proteomes" id="UP000085678"/>
    </source>
</evidence>
<organism evidence="2 3">
    <name type="scientific">Lingula anatina</name>
    <name type="common">Brachiopod</name>
    <name type="synonym">Lingula unguis</name>
    <dbReference type="NCBI Taxonomy" id="7574"/>
    <lineage>
        <taxon>Eukaryota</taxon>
        <taxon>Metazoa</taxon>
        <taxon>Spiralia</taxon>
        <taxon>Lophotrochozoa</taxon>
        <taxon>Brachiopoda</taxon>
        <taxon>Linguliformea</taxon>
        <taxon>Lingulata</taxon>
        <taxon>Lingulida</taxon>
        <taxon>Linguloidea</taxon>
        <taxon>Lingulidae</taxon>
        <taxon>Lingula</taxon>
    </lineage>
</organism>
<dbReference type="KEGG" id="lak:106173792"/>